<name>A0A9W5Y617_9CLOT</name>
<dbReference type="GO" id="GO:0009003">
    <property type="term" value="F:signal peptidase activity"/>
    <property type="evidence" value="ECO:0007669"/>
    <property type="project" value="UniProtKB-EC"/>
</dbReference>
<dbReference type="InterPro" id="IPR001733">
    <property type="entry name" value="Peptidase_S26B"/>
</dbReference>
<dbReference type="Gene3D" id="2.10.109.10">
    <property type="entry name" value="Umud Fragment, subunit A"/>
    <property type="match status" value="1"/>
</dbReference>
<keyword evidence="9" id="KW-1185">Reference proteome</keyword>
<proteinExistence type="predicted"/>
<dbReference type="GO" id="GO:0004252">
    <property type="term" value="F:serine-type endopeptidase activity"/>
    <property type="evidence" value="ECO:0007669"/>
    <property type="project" value="UniProtKB-UniRule"/>
</dbReference>
<dbReference type="InterPro" id="IPR019533">
    <property type="entry name" value="Peptidase_S26"/>
</dbReference>
<keyword evidence="3 6" id="KW-1133">Transmembrane helix</keyword>
<dbReference type="Proteomes" id="UP001057868">
    <property type="component" value="Unassembled WGS sequence"/>
</dbReference>
<feature type="transmembrane region" description="Helical" evidence="6">
    <location>
        <begin position="12"/>
        <end position="29"/>
    </location>
</feature>
<accession>A0A9W5Y617</accession>
<dbReference type="RefSeq" id="WP_261854071.1">
    <property type="nucleotide sequence ID" value="NZ_BQXY01000010.1"/>
</dbReference>
<dbReference type="AlphaFoldDB" id="A0A9W5Y617"/>
<keyword evidence="4 6" id="KW-0472">Membrane</keyword>
<organism evidence="8 9">
    <name type="scientific">Clostridium folliculivorans</name>
    <dbReference type="NCBI Taxonomy" id="2886038"/>
    <lineage>
        <taxon>Bacteria</taxon>
        <taxon>Bacillati</taxon>
        <taxon>Bacillota</taxon>
        <taxon>Clostridia</taxon>
        <taxon>Eubacteriales</taxon>
        <taxon>Clostridiaceae</taxon>
        <taxon>Clostridium</taxon>
    </lineage>
</organism>
<dbReference type="PRINTS" id="PR00728">
    <property type="entry name" value="SIGNALPTASE"/>
</dbReference>
<comment type="subcellular location">
    <subcellularLocation>
        <location evidence="1">Membrane</location>
    </subcellularLocation>
</comment>
<dbReference type="EMBL" id="BQXY01000010">
    <property type="protein sequence ID" value="GKU27200.1"/>
    <property type="molecule type" value="Genomic_DNA"/>
</dbReference>
<evidence type="ECO:0000259" key="7">
    <source>
        <dbReference type="Pfam" id="PF10502"/>
    </source>
</evidence>
<evidence type="ECO:0000313" key="8">
    <source>
        <dbReference type="EMBL" id="GKU27200.1"/>
    </source>
</evidence>
<dbReference type="PANTHER" id="PTHR10806:SF6">
    <property type="entry name" value="SIGNAL PEPTIDASE COMPLEX CATALYTIC SUBUNIT SEC11"/>
    <property type="match status" value="1"/>
</dbReference>
<protein>
    <recommendedName>
        <fullName evidence="5">Signal peptidase I</fullName>
        <ecNumber evidence="5">3.4.21.89</ecNumber>
    </recommendedName>
</protein>
<dbReference type="CDD" id="cd06462">
    <property type="entry name" value="Peptidase_S24_S26"/>
    <property type="match status" value="1"/>
</dbReference>
<dbReference type="GO" id="GO:0016020">
    <property type="term" value="C:membrane"/>
    <property type="evidence" value="ECO:0007669"/>
    <property type="project" value="UniProtKB-SubCell"/>
</dbReference>
<evidence type="ECO:0000256" key="3">
    <source>
        <dbReference type="ARBA" id="ARBA00022989"/>
    </source>
</evidence>
<dbReference type="NCBIfam" id="TIGR02228">
    <property type="entry name" value="sigpep_I_arch"/>
    <property type="match status" value="1"/>
</dbReference>
<dbReference type="GO" id="GO:0006465">
    <property type="term" value="P:signal peptide processing"/>
    <property type="evidence" value="ECO:0007669"/>
    <property type="project" value="UniProtKB-UniRule"/>
</dbReference>
<dbReference type="SUPFAM" id="SSF51306">
    <property type="entry name" value="LexA/Signal peptidase"/>
    <property type="match status" value="1"/>
</dbReference>
<evidence type="ECO:0000256" key="4">
    <source>
        <dbReference type="ARBA" id="ARBA00023136"/>
    </source>
</evidence>
<evidence type="ECO:0000256" key="6">
    <source>
        <dbReference type="SAM" id="Phobius"/>
    </source>
</evidence>
<evidence type="ECO:0000256" key="1">
    <source>
        <dbReference type="ARBA" id="ARBA00004370"/>
    </source>
</evidence>
<reference evidence="8" key="1">
    <citation type="journal article" date="2023" name="Int. J. Syst. Evol. Microbiol.">
        <title>&lt;i&gt;Clostridium folliculivorans&lt;/i&gt; sp. nov., isolated from soil samples of an organic paddy in Japan.</title>
        <authorList>
            <person name="Tazawa J."/>
            <person name="Kobayashi H."/>
            <person name="Tanizawa Y."/>
            <person name="Uchino A."/>
            <person name="Tanaka F."/>
            <person name="Urashima Y."/>
            <person name="Miura S."/>
            <person name="Sakamoto M."/>
            <person name="Ohkuma M."/>
            <person name="Tohno M."/>
        </authorList>
    </citation>
    <scope>NUCLEOTIDE SEQUENCE</scope>
    <source>
        <strain evidence="8">D1-1</strain>
    </source>
</reference>
<feature type="domain" description="Peptidase S26" evidence="7">
    <location>
        <begin position="38"/>
        <end position="98"/>
    </location>
</feature>
<gene>
    <name evidence="8" type="ORF">CFOLD11_40270</name>
</gene>
<evidence type="ECO:0000256" key="5">
    <source>
        <dbReference type="NCBIfam" id="TIGR02228"/>
    </source>
</evidence>
<keyword evidence="2 6" id="KW-0812">Transmembrane</keyword>
<dbReference type="PANTHER" id="PTHR10806">
    <property type="entry name" value="SIGNAL PEPTIDASE COMPLEX CATALYTIC SUBUNIT SEC11"/>
    <property type="match status" value="1"/>
</dbReference>
<dbReference type="InterPro" id="IPR036286">
    <property type="entry name" value="LexA/Signal_pep-like_sf"/>
</dbReference>
<sequence length="176" mass="20034">MVKNILKWIKNISFAIIVTILIICIVLNIKGSGKRNYIPSIGPYKIMTVLSGSMSPTFNAGDVIIGKSTDIKDLRSGDIITFKYNDSLTTHRILSISNEDKNLVFQTKGDYNNVKDLELVKGQDIVSKYLFRVPLIGFVIVYMKRTIGIIVIWLLILLVVINEVYSRYRKKDFNNN</sequence>
<comment type="caution">
    <text evidence="8">The sequence shown here is derived from an EMBL/GenBank/DDBJ whole genome shotgun (WGS) entry which is preliminary data.</text>
</comment>
<evidence type="ECO:0000256" key="2">
    <source>
        <dbReference type="ARBA" id="ARBA00022692"/>
    </source>
</evidence>
<feature type="transmembrane region" description="Helical" evidence="6">
    <location>
        <begin position="135"/>
        <end position="161"/>
    </location>
</feature>
<dbReference type="EC" id="3.4.21.89" evidence="5"/>
<evidence type="ECO:0000313" key="9">
    <source>
        <dbReference type="Proteomes" id="UP001057868"/>
    </source>
</evidence>
<dbReference type="Pfam" id="PF10502">
    <property type="entry name" value="Peptidase_S26"/>
    <property type="match status" value="1"/>
</dbReference>